<dbReference type="InterPro" id="IPR038717">
    <property type="entry name" value="Tc1-like_DDE_dom"/>
</dbReference>
<keyword evidence="2" id="KW-0378">Hydrolase</keyword>
<dbReference type="GO" id="GO:0004519">
    <property type="term" value="F:endonuclease activity"/>
    <property type="evidence" value="ECO:0007669"/>
    <property type="project" value="UniProtKB-KW"/>
</dbReference>
<evidence type="ECO:0000259" key="1">
    <source>
        <dbReference type="Pfam" id="PF13358"/>
    </source>
</evidence>
<gene>
    <name evidence="2" type="ORF">HINF_LOCUS17599</name>
    <name evidence="3" type="ORF">HINF_LOCUS25043</name>
</gene>
<accession>A0AA86P138</accession>
<protein>
    <submittedName>
        <fullName evidence="2">DDE superfamily endonuclease domain-containing protein</fullName>
    </submittedName>
    <submittedName>
        <fullName evidence="3">DDE_superfamily endonuclease domain-containing protein</fullName>
    </submittedName>
</protein>
<keyword evidence="4" id="KW-1185">Reference proteome</keyword>
<proteinExistence type="predicted"/>
<organism evidence="2">
    <name type="scientific">Hexamita inflata</name>
    <dbReference type="NCBI Taxonomy" id="28002"/>
    <lineage>
        <taxon>Eukaryota</taxon>
        <taxon>Metamonada</taxon>
        <taxon>Diplomonadida</taxon>
        <taxon>Hexamitidae</taxon>
        <taxon>Hexamitinae</taxon>
        <taxon>Hexamita</taxon>
    </lineage>
</organism>
<keyword evidence="2" id="KW-0540">Nuclease</keyword>
<dbReference type="EMBL" id="CATOUU010000444">
    <property type="protein sequence ID" value="CAI9929954.1"/>
    <property type="molecule type" value="Genomic_DNA"/>
</dbReference>
<reference evidence="2" key="1">
    <citation type="submission" date="2023-06" db="EMBL/GenBank/DDBJ databases">
        <authorList>
            <person name="Kurt Z."/>
        </authorList>
    </citation>
    <scope>NUCLEOTIDE SEQUENCE</scope>
</reference>
<evidence type="ECO:0000313" key="2">
    <source>
        <dbReference type="EMBL" id="CAI9929954.1"/>
    </source>
</evidence>
<dbReference type="Gene3D" id="3.30.420.10">
    <property type="entry name" value="Ribonuclease H-like superfamily/Ribonuclease H"/>
    <property type="match status" value="1"/>
</dbReference>
<name>A0AA86P138_9EUKA</name>
<keyword evidence="2" id="KW-0255">Endonuclease</keyword>
<comment type="caution">
    <text evidence="2">The sequence shown here is derived from an EMBL/GenBank/DDBJ whole genome shotgun (WGS) entry which is preliminary data.</text>
</comment>
<dbReference type="EMBL" id="CAXDID020000074">
    <property type="protein sequence ID" value="CAL6015655.1"/>
    <property type="molecule type" value="Genomic_DNA"/>
</dbReference>
<dbReference type="Pfam" id="PF13358">
    <property type="entry name" value="DDE_3"/>
    <property type="match status" value="1"/>
</dbReference>
<dbReference type="AlphaFoldDB" id="A0AA86P138"/>
<feature type="domain" description="Tc1-like transposase DDE" evidence="1">
    <location>
        <begin position="260"/>
        <end position="392"/>
    </location>
</feature>
<evidence type="ECO:0000313" key="3">
    <source>
        <dbReference type="EMBL" id="CAL6015655.1"/>
    </source>
</evidence>
<evidence type="ECO:0000313" key="4">
    <source>
        <dbReference type="Proteomes" id="UP001642409"/>
    </source>
</evidence>
<dbReference type="InterPro" id="IPR036397">
    <property type="entry name" value="RNaseH_sf"/>
</dbReference>
<dbReference type="Proteomes" id="UP001642409">
    <property type="component" value="Unassembled WGS sequence"/>
</dbReference>
<reference evidence="3 4" key="2">
    <citation type="submission" date="2024-07" db="EMBL/GenBank/DDBJ databases">
        <authorList>
            <person name="Akdeniz Z."/>
        </authorList>
    </citation>
    <scope>NUCLEOTIDE SEQUENCE [LARGE SCALE GENOMIC DNA]</scope>
</reference>
<dbReference type="GO" id="GO:0003676">
    <property type="term" value="F:nucleic acid binding"/>
    <property type="evidence" value="ECO:0007669"/>
    <property type="project" value="InterPro"/>
</dbReference>
<sequence>MTQNQMDVNYVGTAAEHDAYIARAQITQREGHDTQISVGQFNLESHVQQQVAVVEQRAVIQTQRKAKRIIPPEKQRHTYKQWELVLLKRKLEENQFSLVIGQRQSKIDLEMAIQLRMSVSSVKAYRLKHTAGIDITIINSRGPEKILKTDDLKQIVASVRAEKTVKETAHEINVVYQQQAHPEFTPDQIQEAANTEPHVSPTTVYNALKDKELMDLIGESTMSYVRSVDRVANANSPENKIARLENILDYESKVEGKVRVFVDESHWTLGGLRQYGWVETGHKRLNNFNEVNYPITALSAIVETGVAYTEIAIGNITADIFEAFMCNLIAWLKDVVNDADCIFYLDNASIHKDRTSLIVNQAKHSIHYAYPNSCELNPIENIFGIWKGKVESIRGTINIRPLANILKVIATSFFEISPNDIIACIRRVQRTIYVKVHSQEDI</sequence>